<sequence length="292" mass="32780">MASSECRNGTTVTSLKGLNYTLYCDYDIPASDRDVSMLETFSECLDKCTRTRPLCWSVVWDPEIKRCTQRLATLRHADLVAGKTDLWSAVVYASQVTQKVSDQACPYPNLSTHTTRTGMEFRIACGAYVPTDVLEMIHTETMDGCMDQCAAHHPLCNAISFNSDPIGSDFLNCVIKNSTGNEYFTAYTRTLAHSAVMVEYPREKTKCENDSIKSSRDGRRFKTSCYDFRGFHDPRVPPILNSHENNLGDCLQRCANANSTCNAVSFDAGLQQGFQKLLRLRATSKTRHAQFR</sequence>
<gene>
    <name evidence="2" type="ORF">CC80DRAFT_531444</name>
</gene>
<reference evidence="2" key="1">
    <citation type="journal article" date="2020" name="Stud. Mycol.">
        <title>101 Dothideomycetes genomes: a test case for predicting lifestyles and emergence of pathogens.</title>
        <authorList>
            <person name="Haridas S."/>
            <person name="Albert R."/>
            <person name="Binder M."/>
            <person name="Bloem J."/>
            <person name="Labutti K."/>
            <person name="Salamov A."/>
            <person name="Andreopoulos B."/>
            <person name="Baker S."/>
            <person name="Barry K."/>
            <person name="Bills G."/>
            <person name="Bluhm B."/>
            <person name="Cannon C."/>
            <person name="Castanera R."/>
            <person name="Culley D."/>
            <person name="Daum C."/>
            <person name="Ezra D."/>
            <person name="Gonzalez J."/>
            <person name="Henrissat B."/>
            <person name="Kuo A."/>
            <person name="Liang C."/>
            <person name="Lipzen A."/>
            <person name="Lutzoni F."/>
            <person name="Magnuson J."/>
            <person name="Mondo S."/>
            <person name="Nolan M."/>
            <person name="Ohm R."/>
            <person name="Pangilinan J."/>
            <person name="Park H.-J."/>
            <person name="Ramirez L."/>
            <person name="Alfaro M."/>
            <person name="Sun H."/>
            <person name="Tritt A."/>
            <person name="Yoshinaga Y."/>
            <person name="Zwiers L.-H."/>
            <person name="Turgeon B."/>
            <person name="Goodwin S."/>
            <person name="Spatafora J."/>
            <person name="Crous P."/>
            <person name="Grigoriev I."/>
        </authorList>
    </citation>
    <scope>NUCLEOTIDE SEQUENCE</scope>
    <source>
        <strain evidence="2">CBS 675.92</strain>
    </source>
</reference>
<keyword evidence="3" id="KW-1185">Reference proteome</keyword>
<protein>
    <recommendedName>
        <fullName evidence="1">Apple domain-containing protein</fullName>
    </recommendedName>
</protein>
<dbReference type="OrthoDB" id="3943216at2759"/>
<name>A0A6A5U9M7_9PLEO</name>
<dbReference type="Proteomes" id="UP000800035">
    <property type="component" value="Unassembled WGS sequence"/>
</dbReference>
<feature type="domain" description="Apple" evidence="1">
    <location>
        <begin position="137"/>
        <end position="176"/>
    </location>
</feature>
<evidence type="ECO:0000259" key="1">
    <source>
        <dbReference type="Pfam" id="PF14295"/>
    </source>
</evidence>
<dbReference type="InterPro" id="IPR003609">
    <property type="entry name" value="Pan_app"/>
</dbReference>
<dbReference type="Pfam" id="PF14295">
    <property type="entry name" value="PAN_4"/>
    <property type="match status" value="2"/>
</dbReference>
<feature type="domain" description="Apple" evidence="1">
    <location>
        <begin position="245"/>
        <end position="268"/>
    </location>
</feature>
<dbReference type="EMBL" id="ML976980">
    <property type="protein sequence ID" value="KAF1961575.1"/>
    <property type="molecule type" value="Genomic_DNA"/>
</dbReference>
<dbReference type="AlphaFoldDB" id="A0A6A5U9M7"/>
<proteinExistence type="predicted"/>
<accession>A0A6A5U9M7</accession>
<organism evidence="2 3">
    <name type="scientific">Byssothecium circinans</name>
    <dbReference type="NCBI Taxonomy" id="147558"/>
    <lineage>
        <taxon>Eukaryota</taxon>
        <taxon>Fungi</taxon>
        <taxon>Dikarya</taxon>
        <taxon>Ascomycota</taxon>
        <taxon>Pezizomycotina</taxon>
        <taxon>Dothideomycetes</taxon>
        <taxon>Pleosporomycetidae</taxon>
        <taxon>Pleosporales</taxon>
        <taxon>Massarineae</taxon>
        <taxon>Massarinaceae</taxon>
        <taxon>Byssothecium</taxon>
    </lineage>
</organism>
<evidence type="ECO:0000313" key="2">
    <source>
        <dbReference type="EMBL" id="KAF1961575.1"/>
    </source>
</evidence>
<evidence type="ECO:0000313" key="3">
    <source>
        <dbReference type="Proteomes" id="UP000800035"/>
    </source>
</evidence>